<feature type="domain" description="DUF374" evidence="1">
    <location>
        <begin position="63"/>
        <end position="129"/>
    </location>
</feature>
<dbReference type="AlphaFoldDB" id="W4LYU3"/>
<accession>W4LYU3</accession>
<dbReference type="CDD" id="cd07983">
    <property type="entry name" value="LPLAT_DUF374-like"/>
    <property type="match status" value="1"/>
</dbReference>
<evidence type="ECO:0000313" key="2">
    <source>
        <dbReference type="EMBL" id="ETX03105.1"/>
    </source>
</evidence>
<evidence type="ECO:0000259" key="1">
    <source>
        <dbReference type="Pfam" id="PF04028"/>
    </source>
</evidence>
<reference evidence="2 3" key="1">
    <citation type="journal article" date="2014" name="Nature">
        <title>An environmental bacterial taxon with a large and distinct metabolic repertoire.</title>
        <authorList>
            <person name="Wilson M.C."/>
            <person name="Mori T."/>
            <person name="Ruckert C."/>
            <person name="Uria A.R."/>
            <person name="Helf M.J."/>
            <person name="Takada K."/>
            <person name="Gernert C."/>
            <person name="Steffens U.A."/>
            <person name="Heycke N."/>
            <person name="Schmitt S."/>
            <person name="Rinke C."/>
            <person name="Helfrich E.J."/>
            <person name="Brachmann A.O."/>
            <person name="Gurgui C."/>
            <person name="Wakimoto T."/>
            <person name="Kracht M."/>
            <person name="Crusemann M."/>
            <person name="Hentschel U."/>
            <person name="Abe I."/>
            <person name="Matsunaga S."/>
            <person name="Kalinowski J."/>
            <person name="Takeyama H."/>
            <person name="Piel J."/>
        </authorList>
    </citation>
    <scope>NUCLEOTIDE SEQUENCE [LARGE SCALE GENOMIC DNA]</scope>
    <source>
        <strain evidence="3">TSY1</strain>
    </source>
</reference>
<name>W4LYU3_ENTF1</name>
<keyword evidence="3" id="KW-1185">Reference proteome</keyword>
<comment type="caution">
    <text evidence="2">The sequence shown here is derived from an EMBL/GenBank/DDBJ whole genome shotgun (WGS) entry which is preliminary data.</text>
</comment>
<proteinExistence type="predicted"/>
<dbReference type="HOGENOM" id="CLU_086327_1_0_7"/>
<sequence>MNTLSMRIAIRLAAWLLQMLFWTLRPVYIQEPILHGLLDRQIPLIAAFWHGRLLYPLRLMQVYRQSRVTVLVSRSRDGEWISQTAQRFGVLPTRGSSHRGGGQGLLEMVRRVQEGYIACVTPDGPRGPRYRVQPGIVTLAQKTGATILPITYNAKWRKVMRSWDGFVLPLPFSRIVVIYGEPVCVPAHVTEDGLQAAQREVEQRLQQITDMADRFF</sequence>
<gene>
    <name evidence="2" type="ORF">ETSY1_01210</name>
</gene>
<dbReference type="EMBL" id="AZHW01000077">
    <property type="protein sequence ID" value="ETX03105.1"/>
    <property type="molecule type" value="Genomic_DNA"/>
</dbReference>
<organism evidence="2 3">
    <name type="scientific">Entotheonella factor</name>
    <dbReference type="NCBI Taxonomy" id="1429438"/>
    <lineage>
        <taxon>Bacteria</taxon>
        <taxon>Pseudomonadati</taxon>
        <taxon>Nitrospinota/Tectimicrobiota group</taxon>
        <taxon>Candidatus Tectimicrobiota</taxon>
        <taxon>Candidatus Entotheonellia</taxon>
        <taxon>Candidatus Entotheonellales</taxon>
        <taxon>Candidatus Entotheonellaceae</taxon>
        <taxon>Candidatus Entotheonella</taxon>
    </lineage>
</organism>
<dbReference type="InterPro" id="IPR007172">
    <property type="entry name" value="DUF374"/>
</dbReference>
<protein>
    <recommendedName>
        <fullName evidence="1">DUF374 domain-containing protein</fullName>
    </recommendedName>
</protein>
<dbReference type="Pfam" id="PF04028">
    <property type="entry name" value="DUF374"/>
    <property type="match status" value="1"/>
</dbReference>
<dbReference type="Proteomes" id="UP000019141">
    <property type="component" value="Unassembled WGS sequence"/>
</dbReference>
<evidence type="ECO:0000313" key="3">
    <source>
        <dbReference type="Proteomes" id="UP000019141"/>
    </source>
</evidence>